<keyword evidence="4" id="KW-0418">Kinase</keyword>
<dbReference type="EMBL" id="UOEY01000006">
    <property type="protein sequence ID" value="VAW34370.1"/>
    <property type="molecule type" value="Genomic_DNA"/>
</dbReference>
<dbReference type="PANTHER" id="PTHR31756">
    <property type="entry name" value="PYRUVATE, PHOSPHATE DIKINASE REGULATORY PROTEIN 1, CHLOROPLASTIC"/>
    <property type="match status" value="1"/>
</dbReference>
<keyword evidence="5" id="KW-0670">Pyruvate</keyword>
<dbReference type="NCBIfam" id="NF003742">
    <property type="entry name" value="PRK05339.1"/>
    <property type="match status" value="1"/>
</dbReference>
<dbReference type="GO" id="GO:0004674">
    <property type="term" value="F:protein serine/threonine kinase activity"/>
    <property type="evidence" value="ECO:0007669"/>
    <property type="project" value="UniProtKB-KW"/>
</dbReference>
<keyword evidence="1" id="KW-0723">Serine/threonine-protein kinase</keyword>
<evidence type="ECO:0000313" key="5">
    <source>
        <dbReference type="EMBL" id="VAW34370.1"/>
    </source>
</evidence>
<gene>
    <name evidence="5" type="ORF">MNBD_DELTA04-1229</name>
</gene>
<evidence type="ECO:0000256" key="4">
    <source>
        <dbReference type="ARBA" id="ARBA00022777"/>
    </source>
</evidence>
<protein>
    <submittedName>
        <fullName evidence="5">Phosphoenolpyruvate synthase regulatory protein</fullName>
    </submittedName>
</protein>
<dbReference type="PANTHER" id="PTHR31756:SF3">
    <property type="entry name" value="PYRUVATE, PHOSPHATE DIKINASE REGULATORY PROTEIN 1, CHLOROPLASTIC"/>
    <property type="match status" value="1"/>
</dbReference>
<evidence type="ECO:0000256" key="3">
    <source>
        <dbReference type="ARBA" id="ARBA00022741"/>
    </source>
</evidence>
<proteinExistence type="predicted"/>
<sequence length="275" mass="31224">MWNSKDVYYISDSTAILAEEMGQALLCQFQEISFNTEKIPFVKSKADADKALRHILEQSGGRFPLVFCTIMDETLRKIFDSPQVVYFDIFGDFLQQLETCLETKALREPGFLRQIDDARHTKRVEAIHFSIEHDDGTRTREYDEAEIILIGISRSGKTPVSVYLASHMGLKAANFPLTEDQLNSYTLPADIVRNLSNVIGITTSPYLLHKIREKRYGGSNYAKLSTCTNELNQAEQIFMKFGIPVVHTEGKSIEETAVQVTQLAGISKKQRRINY</sequence>
<name>A0A3B0V0F5_9ZZZZ</name>
<reference evidence="5" key="1">
    <citation type="submission" date="2018-06" db="EMBL/GenBank/DDBJ databases">
        <authorList>
            <person name="Zhirakovskaya E."/>
        </authorList>
    </citation>
    <scope>NUCLEOTIDE SEQUENCE</scope>
</reference>
<evidence type="ECO:0000256" key="1">
    <source>
        <dbReference type="ARBA" id="ARBA00022527"/>
    </source>
</evidence>
<keyword evidence="2" id="KW-0808">Transferase</keyword>
<dbReference type="AlphaFoldDB" id="A0A3B0V0F5"/>
<accession>A0A3B0V0F5</accession>
<evidence type="ECO:0000256" key="2">
    <source>
        <dbReference type="ARBA" id="ARBA00022679"/>
    </source>
</evidence>
<organism evidence="5">
    <name type="scientific">hydrothermal vent metagenome</name>
    <dbReference type="NCBI Taxonomy" id="652676"/>
    <lineage>
        <taxon>unclassified sequences</taxon>
        <taxon>metagenomes</taxon>
        <taxon>ecological metagenomes</taxon>
    </lineage>
</organism>
<dbReference type="GO" id="GO:0005524">
    <property type="term" value="F:ATP binding"/>
    <property type="evidence" value="ECO:0007669"/>
    <property type="project" value="InterPro"/>
</dbReference>
<keyword evidence="3" id="KW-0547">Nucleotide-binding</keyword>
<dbReference type="Pfam" id="PF03618">
    <property type="entry name" value="Kinase-PPPase"/>
    <property type="match status" value="1"/>
</dbReference>
<dbReference type="InterPro" id="IPR005177">
    <property type="entry name" value="Kinase-pyrophosphorylase"/>
</dbReference>